<dbReference type="InterPro" id="IPR050556">
    <property type="entry name" value="Type_II_TA_system_RNase"/>
</dbReference>
<dbReference type="InterPro" id="IPR002716">
    <property type="entry name" value="PIN_dom"/>
</dbReference>
<evidence type="ECO:0000259" key="9">
    <source>
        <dbReference type="Pfam" id="PF01850"/>
    </source>
</evidence>
<dbReference type="InterPro" id="IPR029060">
    <property type="entry name" value="PIN-like_dom_sf"/>
</dbReference>
<comment type="similarity">
    <text evidence="7 8">Belongs to the PINc/VapC protein family.</text>
</comment>
<accession>A0A158CRZ5</accession>
<evidence type="ECO:0000256" key="6">
    <source>
        <dbReference type="ARBA" id="ARBA00022842"/>
    </source>
</evidence>
<evidence type="ECO:0000256" key="3">
    <source>
        <dbReference type="ARBA" id="ARBA00022722"/>
    </source>
</evidence>
<reference evidence="10" key="1">
    <citation type="submission" date="2016-01" db="EMBL/GenBank/DDBJ databases">
        <authorList>
            <person name="Peeters C."/>
        </authorList>
    </citation>
    <scope>NUCLEOTIDE SEQUENCE [LARGE SCALE GENOMIC DNA]</scope>
    <source>
        <strain evidence="10">LMG 29326</strain>
    </source>
</reference>
<dbReference type="PANTHER" id="PTHR33653:SF1">
    <property type="entry name" value="RIBONUCLEASE VAPC2"/>
    <property type="match status" value="1"/>
</dbReference>
<comment type="function">
    <text evidence="8">Toxic component of a toxin-antitoxin (TA) system. An RNase.</text>
</comment>
<protein>
    <recommendedName>
        <fullName evidence="8">Ribonuclease VapC</fullName>
        <shortName evidence="8">RNase VapC</shortName>
        <ecNumber evidence="8">3.1.-.-</ecNumber>
    </recommendedName>
    <alternativeName>
        <fullName evidence="8">Toxin VapC</fullName>
    </alternativeName>
</protein>
<dbReference type="OrthoDB" id="9804823at2"/>
<dbReference type="STRING" id="1777144.AWB83_04616"/>
<dbReference type="PANTHER" id="PTHR33653">
    <property type="entry name" value="RIBONUCLEASE VAPC2"/>
    <property type="match status" value="1"/>
</dbReference>
<dbReference type="Pfam" id="PF01850">
    <property type="entry name" value="PIN"/>
    <property type="match status" value="1"/>
</dbReference>
<evidence type="ECO:0000256" key="1">
    <source>
        <dbReference type="ARBA" id="ARBA00001946"/>
    </source>
</evidence>
<dbReference type="RefSeq" id="WP_087047991.1">
    <property type="nucleotide sequence ID" value="NZ_FCOB02000023.1"/>
</dbReference>
<dbReference type="CDD" id="cd18746">
    <property type="entry name" value="PIN_VapC4-5_FitB-like"/>
    <property type="match status" value="1"/>
</dbReference>
<keyword evidence="4 8" id="KW-0479">Metal-binding</keyword>
<evidence type="ECO:0000313" key="10">
    <source>
        <dbReference type="EMBL" id="SAK85135.1"/>
    </source>
</evidence>
<evidence type="ECO:0000256" key="7">
    <source>
        <dbReference type="ARBA" id="ARBA00038093"/>
    </source>
</evidence>
<dbReference type="HAMAP" id="MF_00265">
    <property type="entry name" value="VapC_Nob1"/>
    <property type="match status" value="1"/>
</dbReference>
<keyword evidence="11" id="KW-1185">Reference proteome</keyword>
<dbReference type="GO" id="GO:0000287">
    <property type="term" value="F:magnesium ion binding"/>
    <property type="evidence" value="ECO:0007669"/>
    <property type="project" value="UniProtKB-UniRule"/>
</dbReference>
<comment type="caution">
    <text evidence="10">The sequence shown here is derived from an EMBL/GenBank/DDBJ whole genome shotgun (WGS) entry which is preliminary data.</text>
</comment>
<evidence type="ECO:0000256" key="5">
    <source>
        <dbReference type="ARBA" id="ARBA00022801"/>
    </source>
</evidence>
<keyword evidence="6 8" id="KW-0460">Magnesium</keyword>
<dbReference type="AlphaFoldDB" id="A0A158CRZ5"/>
<evidence type="ECO:0000256" key="4">
    <source>
        <dbReference type="ARBA" id="ARBA00022723"/>
    </source>
</evidence>
<sequence length="138" mass="15631">MYLADTNVISEARREEHANEGVRAFFRRARRDECDVHLSVVTVGELRRGIDRLRHKGDDKQAAGLETWLENVLRQYEGKILPVDEEIGKLWGSLRVPQAEPALDKLIAATALSHRLTVVTRNVRDFAATGVEVLNPFE</sequence>
<dbReference type="SUPFAM" id="SSF88723">
    <property type="entry name" value="PIN domain-like"/>
    <property type="match status" value="1"/>
</dbReference>
<keyword evidence="8" id="KW-0800">Toxin</keyword>
<evidence type="ECO:0000256" key="8">
    <source>
        <dbReference type="HAMAP-Rule" id="MF_00265"/>
    </source>
</evidence>
<dbReference type="EC" id="3.1.-.-" evidence="8"/>
<dbReference type="GO" id="GO:0090729">
    <property type="term" value="F:toxin activity"/>
    <property type="evidence" value="ECO:0007669"/>
    <property type="project" value="UniProtKB-KW"/>
</dbReference>
<evidence type="ECO:0000313" key="11">
    <source>
        <dbReference type="Proteomes" id="UP000054978"/>
    </source>
</evidence>
<feature type="domain" description="PIN" evidence="9">
    <location>
        <begin position="2"/>
        <end position="129"/>
    </location>
</feature>
<gene>
    <name evidence="8" type="primary">vapC</name>
    <name evidence="10" type="ORF">AWB83_04616</name>
</gene>
<name>A0A158CRZ5_9BURK</name>
<dbReference type="Gene3D" id="3.40.50.1010">
    <property type="entry name" value="5'-nuclease"/>
    <property type="match status" value="1"/>
</dbReference>
<proteinExistence type="inferred from homology"/>
<organism evidence="10 11">
    <name type="scientific">Caballeronia ptereochthonis</name>
    <dbReference type="NCBI Taxonomy" id="1777144"/>
    <lineage>
        <taxon>Bacteria</taxon>
        <taxon>Pseudomonadati</taxon>
        <taxon>Pseudomonadota</taxon>
        <taxon>Betaproteobacteria</taxon>
        <taxon>Burkholderiales</taxon>
        <taxon>Burkholderiaceae</taxon>
        <taxon>Caballeronia</taxon>
    </lineage>
</organism>
<comment type="cofactor">
    <cofactor evidence="1 8">
        <name>Mg(2+)</name>
        <dbReference type="ChEBI" id="CHEBI:18420"/>
    </cofactor>
</comment>
<dbReference type="EMBL" id="FCOB02000023">
    <property type="protein sequence ID" value="SAK85135.1"/>
    <property type="molecule type" value="Genomic_DNA"/>
</dbReference>
<feature type="binding site" evidence="8">
    <location>
        <position position="5"/>
    </location>
    <ligand>
        <name>Mg(2+)</name>
        <dbReference type="ChEBI" id="CHEBI:18420"/>
    </ligand>
</feature>
<keyword evidence="3 8" id="KW-0540">Nuclease</keyword>
<dbReference type="Proteomes" id="UP000054978">
    <property type="component" value="Unassembled WGS sequence"/>
</dbReference>
<dbReference type="GO" id="GO:0016787">
    <property type="term" value="F:hydrolase activity"/>
    <property type="evidence" value="ECO:0007669"/>
    <property type="project" value="UniProtKB-KW"/>
</dbReference>
<dbReference type="GO" id="GO:0004540">
    <property type="term" value="F:RNA nuclease activity"/>
    <property type="evidence" value="ECO:0007669"/>
    <property type="project" value="InterPro"/>
</dbReference>
<keyword evidence="2 8" id="KW-1277">Toxin-antitoxin system</keyword>
<feature type="binding site" evidence="8">
    <location>
        <position position="104"/>
    </location>
    <ligand>
        <name>Mg(2+)</name>
        <dbReference type="ChEBI" id="CHEBI:18420"/>
    </ligand>
</feature>
<dbReference type="InterPro" id="IPR022907">
    <property type="entry name" value="VapC_family"/>
</dbReference>
<evidence type="ECO:0000256" key="2">
    <source>
        <dbReference type="ARBA" id="ARBA00022649"/>
    </source>
</evidence>
<keyword evidence="5 8" id="KW-0378">Hydrolase</keyword>